<dbReference type="GO" id="GO:0016020">
    <property type="term" value="C:membrane"/>
    <property type="evidence" value="ECO:0007669"/>
    <property type="project" value="TreeGrafter"/>
</dbReference>
<feature type="coiled-coil region" evidence="1">
    <location>
        <begin position="1490"/>
        <end position="1546"/>
    </location>
</feature>
<dbReference type="PANTHER" id="PTHR18887:SF2">
    <property type="entry name" value="GOLGIN SUBFAMILY B MEMBER 1"/>
    <property type="match status" value="1"/>
</dbReference>
<feature type="compositionally biased region" description="Basic and acidic residues" evidence="2">
    <location>
        <begin position="1157"/>
        <end position="1172"/>
    </location>
</feature>
<feature type="coiled-coil region" evidence="1">
    <location>
        <begin position="407"/>
        <end position="455"/>
    </location>
</feature>
<feature type="non-terminal residue" evidence="4">
    <location>
        <position position="1"/>
    </location>
</feature>
<sequence length="2663" mass="308176">PNGNEQFTEESSPPGILEYLATEKQKELSVLLLELKEAQEEITFLKMQLKSPKSQRSTSNQTRETANQLEENSLIQFLEREEQTASDTQNELDSSNVPCRREMEAMQKVTTADPEPGTSQSQELMKLQNQITELQVTLQKSEESYKKDLGGKDAEINRLNQLAEEYRKKIEDSDNAFCVLTEERDQLLCQMKELSTVTELKEQVKQLKENLALSEKQSLSDNQNGLLREQIQSLKNEFKSKEIKIEALQKDLDEAQLQLSDQDMQLKDLRSQIERKECEILDLEQLLRKNAAEIEELSQNLTSKGREAASLEQLVAEHTRSIENLQQTLLEKDQQITEISVSMSEKMVLLNEEKFSLGNELRSLREQASLLLKAQEEKDQNIEAKDTYLKCGASEQQYDTEAACKESEILVSKLELLKKENEQVNRKLQAALVNRKELLKKVSKLENELVQLRRDHKTETSGAQEAEGKENVTSVISREILEGQPSKEYLIQLLSEKEFELQSIQKDLLHKETSEAQLQVVIEEMRRSLQGKTNIVSIKDEITESQTIADEVTETNKSPKDYVENEKDSSTATNLEENQKSALKERISTLEQEKEQLQKKLQEALVSRKDTIKKAQEKDRHHREQLKQQKDDYNILREQFDKQSKEMESVQAQLRQLQEQKGSTKNVAGNHGGLDSSCIEAENDGNNKLVQVAEVSGEVFKKELEKLQMEKKELEYNISHMQSELACKSELVFHLQEHIAQLFLEIEELKRTSDQAESKAASLQTELEESQAKISRDGSLEDLKMLMHQKDEEIEFINLQLREKSEALNNVQAQLLEKEDSIKRLQSQLETQAQIHEEQSRRLQTELLEIQEKQDDGTEAAKQKNQMQRKLQAALISRKEALKESKSLKEELANAKTTIENLSFRLTNTESQICGHVKETDTLTEKLADLAEEREKLIAEVDKVLAENRNLDGCCKNLTFTLDTVVLEKEKLEKEIESLKCFQATESSEWHEKYRELQKEYETLLQSYENVSNEAERIQRVLETVRQEKQEIFIKLKSVEAKKEETDKQLQEAGQEIDGMKEKMRKFAKSKQQKILELEEENEKLRAEMHFTGREQHRTGDTFINASPKDLENSRKDYQCLSTQLETVMAEKESLNQEITELKYHLQLMESKLKESRELVDKDVPQKTRGRETNQAVATSPPMERTENQMDRNFRPDSPTAQLEQKAFEGSSPCEDLCTYIQQIAELTERITELEDNRESSEQQLGDIRMHVETLAGEKKALETQMEEKVNELNVLQGTLAKMEQTVQKTKDDLVKMTELKEILEAEKDDLEERLMNQLAELNGSIGNYQQDATDFQIKNEQLKQELQSLQKIIHELEEEKRQMAKEKSEANSEKQKEFVEKLKCSWRGDSSTHVKELQELLKQKQQEIKQLQKDCIKSQEKNSSLERTVKALEFLQSESQKEVEAAKASLAKAVEDTKKAQAELALCRVVLDDTQSEAARVLAESVKVKEELQANKESIKIQMKKRDEDFERRLEQEKDKHSKEIKNMEEKLATLQREKGCMETTVGDLQDSLKTKDEEAKQLEGSLTKTLAQLAAFTRSMSSLQDDRDRVIDESKTWEKKFTETIQKKEEEIRSKDETCVVLKDQMKQMTMHVEELQNHIYRLECNKKDQESEFTKEIQHHQKTCEILQEEKKDLLTQLEGSQKLYSKSQNEQQKLESEISNLRGQLADLQNSLTECELVKEELGCMVKQQETSIQNFKLSCEQLEADLQASKDLTNKLHEETSAKDQKIISLLSAKEEAVMAALAELQQQHSEEMKELEHRLSKEEEEKKALENEKNKFLDKLDSLTEKMKISREESKQQKAQLDSFTRSMSSLQDDRDRILRDYRQLEERHLVIILEKDQLIQEAATENNKLKEEIRSFHSQMDDLNSENAKLSAELVRYREDLNQVISIKDSQQKQLLKTQLQRIQTLENEKTIMETQLKESRHAQDDLRKCIETLREDKVSMSQEIETLMSSLSQVQGETTALYEGDPIMQCQAQLKAREKEAQELSHKLSLSEKRITELEGELVCVQRDAAKKVGEAEDRLRKELKHLHHDAGIMRNETETAEERVAELARDLMEMEQKFLVVTDENKDLRAQIQSFGKSMSSLQDSRDQANEELHALKQKYSADLEEQKSLVQNLQKQVVQLQEEQYSTARDRDTVRSELTELQKATDERGLLAEIEKLNQKLRAKDDELLHLSSELKGSSNQVMSFSKAMASLQNERDRLLDELGKTQKIEEVKQKAEGSTSTSPSEVQSLKKALSSLQNDRDRVVTELKNLQQQYIVVGVESAENSRLKAQLQEYQQDIDKQHRLQEQLKQESIFYQQELQQLRQEKSTWEEQNSSAKEHYLMVIAEKDKQLSYLQKITEEMRLPLSKSRIAEEQYQTKMSSEVLRGDFSRIETETKHLQAQLSDSLKELHQKELRIQQLNSKLSQVFEEKNALALQLRSSSRNICESHQHYSEVLNHCLELERQLQELQSADKGMELFATDAAPGAPQEKNEPQRRSYTPELQELQLRLSETEHLHSSTKQDLRYLEEQLEEERDHRLAVEEALSAAQDQIRRLQSSERTSSLSASIDVTPGHEHSLLIDSMDGNSSKTRHTIGLRRLLCSLFHSRTHLPLLVVMYLLAVHVLLFLCFTGHL</sequence>
<reference evidence="4 5" key="1">
    <citation type="submission" date="2019-09" db="EMBL/GenBank/DDBJ databases">
        <title>Bird 10,000 Genomes (B10K) Project - Family phase.</title>
        <authorList>
            <person name="Zhang G."/>
        </authorList>
    </citation>
    <scope>NUCLEOTIDE SEQUENCE [LARGE SCALE GENOMIC DNA]</scope>
    <source>
        <strain evidence="4">B10K-DU-007-40</strain>
        <tissue evidence="4">Mixed tissue sample</tissue>
    </source>
</reference>
<feature type="region of interest" description="Disordered" evidence="2">
    <location>
        <begin position="1157"/>
        <end position="1192"/>
    </location>
</feature>
<feature type="coiled-coil region" evidence="1">
    <location>
        <begin position="2086"/>
        <end position="2173"/>
    </location>
</feature>
<feature type="non-terminal residue" evidence="4">
    <location>
        <position position="2663"/>
    </location>
</feature>
<dbReference type="EMBL" id="VXAG01003102">
    <property type="protein sequence ID" value="NXJ86463.1"/>
    <property type="molecule type" value="Genomic_DNA"/>
</dbReference>
<feature type="coiled-coil region" evidence="1">
    <location>
        <begin position="2554"/>
        <end position="2588"/>
    </location>
</feature>
<name>A0A7L0ETX7_TROML</name>
<protein>
    <submittedName>
        <fullName evidence="4">GOGB1 protein</fullName>
    </submittedName>
</protein>
<feature type="compositionally biased region" description="Basic and acidic residues" evidence="2">
    <location>
        <begin position="557"/>
        <end position="569"/>
    </location>
</feature>
<gene>
    <name evidence="4" type="primary">Golgb1_1</name>
    <name evidence="4" type="ORF">TROMEL_R02997</name>
</gene>
<feature type="coiled-coil region" evidence="1">
    <location>
        <begin position="1607"/>
        <end position="2049"/>
    </location>
</feature>
<dbReference type="InterPro" id="IPR026202">
    <property type="entry name" value="GOLGB1"/>
</dbReference>
<keyword evidence="3" id="KW-0472">Membrane</keyword>
<feature type="region of interest" description="Disordered" evidence="2">
    <location>
        <begin position="2260"/>
        <end position="2283"/>
    </location>
</feature>
<feature type="coiled-coil region" evidence="1">
    <location>
        <begin position="124"/>
        <end position="335"/>
    </location>
</feature>
<keyword evidence="1" id="KW-0175">Coiled coil</keyword>
<keyword evidence="3" id="KW-1133">Transmembrane helix</keyword>
<keyword evidence="3" id="KW-0812">Transmembrane</keyword>
<organism evidence="4 5">
    <name type="scientific">Trogon melanurus</name>
    <name type="common">Black-tailed trogon</name>
    <dbReference type="NCBI Taxonomy" id="56311"/>
    <lineage>
        <taxon>Eukaryota</taxon>
        <taxon>Metazoa</taxon>
        <taxon>Chordata</taxon>
        <taxon>Craniata</taxon>
        <taxon>Vertebrata</taxon>
        <taxon>Euteleostomi</taxon>
        <taxon>Archelosauria</taxon>
        <taxon>Archosauria</taxon>
        <taxon>Dinosauria</taxon>
        <taxon>Saurischia</taxon>
        <taxon>Theropoda</taxon>
        <taxon>Coelurosauria</taxon>
        <taxon>Aves</taxon>
        <taxon>Neognathae</taxon>
        <taxon>Neoaves</taxon>
        <taxon>Telluraves</taxon>
        <taxon>Coraciimorphae</taxon>
        <taxon>Trogoniformes</taxon>
        <taxon>Trogonidae</taxon>
        <taxon>Trogon</taxon>
    </lineage>
</organism>
<feature type="transmembrane region" description="Helical" evidence="3">
    <location>
        <begin position="2640"/>
        <end position="2659"/>
    </location>
</feature>
<evidence type="ECO:0000256" key="1">
    <source>
        <dbReference type="SAM" id="Coils"/>
    </source>
</evidence>
<dbReference type="OrthoDB" id="9904168at2759"/>
<keyword evidence="5" id="KW-1185">Reference proteome</keyword>
<feature type="coiled-coil region" evidence="1">
    <location>
        <begin position="697"/>
        <end position="947"/>
    </location>
</feature>
<dbReference type="GO" id="GO:0005801">
    <property type="term" value="C:cis-Golgi network"/>
    <property type="evidence" value="ECO:0007669"/>
    <property type="project" value="TreeGrafter"/>
</dbReference>
<accession>A0A7L0ETX7</accession>
<dbReference type="PANTHER" id="PTHR18887">
    <property type="entry name" value="GOLGI-ASSOCIATED PROTEIN GCP360-RELATED"/>
    <property type="match status" value="1"/>
</dbReference>
<feature type="coiled-coil region" evidence="1">
    <location>
        <begin position="2433"/>
        <end position="2502"/>
    </location>
</feature>
<feature type="coiled-coil region" evidence="1">
    <location>
        <begin position="991"/>
        <end position="1152"/>
    </location>
</feature>
<feature type="coiled-coil region" evidence="1">
    <location>
        <begin position="1224"/>
        <end position="1464"/>
    </location>
</feature>
<evidence type="ECO:0000313" key="5">
    <source>
        <dbReference type="Proteomes" id="UP000550660"/>
    </source>
</evidence>
<feature type="region of interest" description="Disordered" evidence="2">
    <location>
        <begin position="553"/>
        <end position="582"/>
    </location>
</feature>
<dbReference type="GO" id="GO:0005793">
    <property type="term" value="C:endoplasmic reticulum-Golgi intermediate compartment"/>
    <property type="evidence" value="ECO:0007669"/>
    <property type="project" value="TreeGrafter"/>
</dbReference>
<dbReference type="Proteomes" id="UP000550660">
    <property type="component" value="Unassembled WGS sequence"/>
</dbReference>
<feature type="compositionally biased region" description="Polar residues" evidence="2">
    <location>
        <begin position="2267"/>
        <end position="2278"/>
    </location>
</feature>
<feature type="compositionally biased region" description="Polar residues" evidence="2">
    <location>
        <begin position="51"/>
        <end position="69"/>
    </location>
</feature>
<evidence type="ECO:0000313" key="4">
    <source>
        <dbReference type="EMBL" id="NXJ86463.1"/>
    </source>
</evidence>
<proteinExistence type="predicted"/>
<evidence type="ECO:0000256" key="3">
    <source>
        <dbReference type="SAM" id="Phobius"/>
    </source>
</evidence>
<feature type="region of interest" description="Disordered" evidence="2">
    <location>
        <begin position="47"/>
        <end position="69"/>
    </location>
</feature>
<comment type="caution">
    <text evidence="4">The sequence shown here is derived from an EMBL/GenBank/DDBJ whole genome shotgun (WGS) entry which is preliminary data.</text>
</comment>
<evidence type="ECO:0000256" key="2">
    <source>
        <dbReference type="SAM" id="MobiDB-lite"/>
    </source>
</evidence>